<accession>A0A1H1XB61</accession>
<keyword evidence="3" id="KW-0804">Transcription</keyword>
<dbReference type="InterPro" id="IPR009057">
    <property type="entry name" value="Homeodomain-like_sf"/>
</dbReference>
<feature type="domain" description="HTH tetR-type" evidence="6">
    <location>
        <begin position="5"/>
        <end position="65"/>
    </location>
</feature>
<dbReference type="EMBL" id="LT629772">
    <property type="protein sequence ID" value="SDT06515.1"/>
    <property type="molecule type" value="Genomic_DNA"/>
</dbReference>
<dbReference type="Gene3D" id="1.10.10.60">
    <property type="entry name" value="Homeodomain-like"/>
    <property type="match status" value="1"/>
</dbReference>
<dbReference type="OrthoDB" id="8222629at2"/>
<dbReference type="InterPro" id="IPR036271">
    <property type="entry name" value="Tet_transcr_reg_TetR-rel_C_sf"/>
</dbReference>
<dbReference type="Gene3D" id="1.10.357.10">
    <property type="entry name" value="Tetracycline Repressor, domain 2"/>
    <property type="match status" value="1"/>
</dbReference>
<keyword evidence="1" id="KW-0805">Transcription regulation</keyword>
<dbReference type="AlphaFoldDB" id="A0A1H1XB61"/>
<dbReference type="SUPFAM" id="SSF48498">
    <property type="entry name" value="Tetracyclin repressor-like, C-terminal domain"/>
    <property type="match status" value="1"/>
</dbReference>
<protein>
    <submittedName>
        <fullName evidence="7">DNA-binding transcriptional regulator, AcrR family</fullName>
    </submittedName>
</protein>
<sequence length="213" mass="22611">MARMNLTSRGIIAAAADIADRDGFDGVTVSSIARDLGVQPASLYGHVKDRAAVLDGIHELALDELADRIAAAVAGRAGRDALIGLAEAHRSYAADFPGRWHALQLPATPEVAGSPAAARVASLTLAMLRGYPLQGNDLVHATRMLAATINGYITLERAGSFGHRSPGSDESWQHTLNALDAVLRQWSTRPDDEHDRGTEHHRGTEQGRNGAGE</sequence>
<feature type="region of interest" description="Disordered" evidence="5">
    <location>
        <begin position="187"/>
        <end position="213"/>
    </location>
</feature>
<keyword evidence="8" id="KW-1185">Reference proteome</keyword>
<dbReference type="STRING" id="630515.SAMN04489812_4006"/>
<reference evidence="7 8" key="1">
    <citation type="submission" date="2016-10" db="EMBL/GenBank/DDBJ databases">
        <authorList>
            <person name="de Groot N.N."/>
        </authorList>
    </citation>
    <scope>NUCLEOTIDE SEQUENCE [LARGE SCALE GENOMIC DNA]</scope>
    <source>
        <strain evidence="7 8">DSM 21800</strain>
    </source>
</reference>
<dbReference type="Proteomes" id="UP000199103">
    <property type="component" value="Chromosome I"/>
</dbReference>
<keyword evidence="2 4" id="KW-0238">DNA-binding</keyword>
<evidence type="ECO:0000256" key="3">
    <source>
        <dbReference type="ARBA" id="ARBA00023163"/>
    </source>
</evidence>
<feature type="DNA-binding region" description="H-T-H motif" evidence="4">
    <location>
        <begin position="28"/>
        <end position="47"/>
    </location>
</feature>
<dbReference type="SUPFAM" id="SSF46689">
    <property type="entry name" value="Homeodomain-like"/>
    <property type="match status" value="1"/>
</dbReference>
<evidence type="ECO:0000259" key="6">
    <source>
        <dbReference type="PROSITE" id="PS50977"/>
    </source>
</evidence>
<organism evidence="7 8">
    <name type="scientific">Microlunatus soli</name>
    <dbReference type="NCBI Taxonomy" id="630515"/>
    <lineage>
        <taxon>Bacteria</taxon>
        <taxon>Bacillati</taxon>
        <taxon>Actinomycetota</taxon>
        <taxon>Actinomycetes</taxon>
        <taxon>Propionibacteriales</taxon>
        <taxon>Propionibacteriaceae</taxon>
        <taxon>Microlunatus</taxon>
    </lineage>
</organism>
<dbReference type="RefSeq" id="WP_091527187.1">
    <property type="nucleotide sequence ID" value="NZ_LT629772.1"/>
</dbReference>
<evidence type="ECO:0000256" key="1">
    <source>
        <dbReference type="ARBA" id="ARBA00023015"/>
    </source>
</evidence>
<dbReference type="InterPro" id="IPR001647">
    <property type="entry name" value="HTH_TetR"/>
</dbReference>
<evidence type="ECO:0000256" key="2">
    <source>
        <dbReference type="ARBA" id="ARBA00023125"/>
    </source>
</evidence>
<proteinExistence type="predicted"/>
<dbReference type="PROSITE" id="PS50977">
    <property type="entry name" value="HTH_TETR_2"/>
    <property type="match status" value="1"/>
</dbReference>
<dbReference type="Pfam" id="PF00440">
    <property type="entry name" value="TetR_N"/>
    <property type="match status" value="1"/>
</dbReference>
<name>A0A1H1XB61_9ACTN</name>
<evidence type="ECO:0000313" key="8">
    <source>
        <dbReference type="Proteomes" id="UP000199103"/>
    </source>
</evidence>
<feature type="compositionally biased region" description="Basic and acidic residues" evidence="5">
    <location>
        <begin position="189"/>
        <end position="205"/>
    </location>
</feature>
<evidence type="ECO:0000256" key="5">
    <source>
        <dbReference type="SAM" id="MobiDB-lite"/>
    </source>
</evidence>
<evidence type="ECO:0000313" key="7">
    <source>
        <dbReference type="EMBL" id="SDT06515.1"/>
    </source>
</evidence>
<dbReference type="InterPro" id="IPR025996">
    <property type="entry name" value="MT1864/Rv1816-like_C"/>
</dbReference>
<dbReference type="Pfam" id="PF13305">
    <property type="entry name" value="TetR_C_33"/>
    <property type="match status" value="1"/>
</dbReference>
<gene>
    <name evidence="7" type="ORF">SAMN04489812_4006</name>
</gene>
<evidence type="ECO:0000256" key="4">
    <source>
        <dbReference type="PROSITE-ProRule" id="PRU00335"/>
    </source>
</evidence>
<dbReference type="GO" id="GO:0003677">
    <property type="term" value="F:DNA binding"/>
    <property type="evidence" value="ECO:0007669"/>
    <property type="project" value="UniProtKB-UniRule"/>
</dbReference>